<dbReference type="EnsemblMetazoa" id="AMEC005735-RA">
    <property type="protein sequence ID" value="AMEC005735-PA"/>
    <property type="gene ID" value="AMEC005735"/>
</dbReference>
<evidence type="ECO:0000313" key="3">
    <source>
        <dbReference type="Proteomes" id="UP000075902"/>
    </source>
</evidence>
<keyword evidence="3" id="KW-1185">Reference proteome</keyword>
<dbReference type="Proteomes" id="UP000075902">
    <property type="component" value="Unassembled WGS sequence"/>
</dbReference>
<accession>A0A182TP25</accession>
<proteinExistence type="predicted"/>
<reference evidence="2" key="2">
    <citation type="submission" date="2020-05" db="UniProtKB">
        <authorList>
            <consortium name="EnsemblMetazoa"/>
        </authorList>
    </citation>
    <scope>IDENTIFICATION</scope>
    <source>
        <strain evidence="2">CM1001059</strain>
    </source>
</reference>
<reference evidence="3" key="1">
    <citation type="submission" date="2014-01" db="EMBL/GenBank/DDBJ databases">
        <title>The Genome Sequence of Anopheles melas CM1001059_A (V2).</title>
        <authorList>
            <consortium name="The Broad Institute Genomics Platform"/>
            <person name="Neafsey D.E."/>
            <person name="Besansky N."/>
            <person name="Howell P."/>
            <person name="Walton C."/>
            <person name="Young S.K."/>
            <person name="Zeng Q."/>
            <person name="Gargeya S."/>
            <person name="Fitzgerald M."/>
            <person name="Haas B."/>
            <person name="Abouelleil A."/>
            <person name="Allen A.W."/>
            <person name="Alvarado L."/>
            <person name="Arachchi H.M."/>
            <person name="Berlin A.M."/>
            <person name="Chapman S.B."/>
            <person name="Gainer-Dewar J."/>
            <person name="Goldberg J."/>
            <person name="Griggs A."/>
            <person name="Gujja S."/>
            <person name="Hansen M."/>
            <person name="Howarth C."/>
            <person name="Imamovic A."/>
            <person name="Ireland A."/>
            <person name="Larimer J."/>
            <person name="McCowan C."/>
            <person name="Murphy C."/>
            <person name="Pearson M."/>
            <person name="Poon T.W."/>
            <person name="Priest M."/>
            <person name="Roberts A."/>
            <person name="Saif S."/>
            <person name="Shea T."/>
            <person name="Sisk P."/>
            <person name="Sykes S."/>
            <person name="Wortman J."/>
            <person name="Nusbaum C."/>
            <person name="Birren B."/>
        </authorList>
    </citation>
    <scope>NUCLEOTIDE SEQUENCE [LARGE SCALE GENOMIC DNA]</scope>
    <source>
        <strain evidence="3">CM1001059</strain>
    </source>
</reference>
<name>A0A182TP25_9DIPT</name>
<evidence type="ECO:0000256" key="1">
    <source>
        <dbReference type="SAM" id="MobiDB-lite"/>
    </source>
</evidence>
<sequence>MDVGNTISTWTGEGEGWEQKLGDTCCSNRSWKLITDTAGCETKPEKCQKSFPNECLPAHIPDHTEGSSGSSIQPVPQRTECRMSQRQNTDSQQQEPVQSMRI</sequence>
<feature type="region of interest" description="Disordered" evidence="1">
    <location>
        <begin position="57"/>
        <end position="102"/>
    </location>
</feature>
<feature type="compositionally biased region" description="Polar residues" evidence="1">
    <location>
        <begin position="66"/>
        <end position="102"/>
    </location>
</feature>
<dbReference type="EnsemblMetazoa" id="AMEC005807-RA">
    <property type="protein sequence ID" value="AMEC005807-PA"/>
    <property type="gene ID" value="AMEC005807"/>
</dbReference>
<dbReference type="AlphaFoldDB" id="A0A182TP25"/>
<protein>
    <submittedName>
        <fullName evidence="2">Uncharacterized protein</fullName>
    </submittedName>
</protein>
<organism evidence="2 3">
    <name type="scientific">Anopheles melas</name>
    <dbReference type="NCBI Taxonomy" id="34690"/>
    <lineage>
        <taxon>Eukaryota</taxon>
        <taxon>Metazoa</taxon>
        <taxon>Ecdysozoa</taxon>
        <taxon>Arthropoda</taxon>
        <taxon>Hexapoda</taxon>
        <taxon>Insecta</taxon>
        <taxon>Pterygota</taxon>
        <taxon>Neoptera</taxon>
        <taxon>Endopterygota</taxon>
        <taxon>Diptera</taxon>
        <taxon>Nematocera</taxon>
        <taxon>Culicoidea</taxon>
        <taxon>Culicidae</taxon>
        <taxon>Anophelinae</taxon>
        <taxon>Anopheles</taxon>
    </lineage>
</organism>
<evidence type="ECO:0000313" key="2">
    <source>
        <dbReference type="EnsemblMetazoa" id="AMEC005735-PA"/>
    </source>
</evidence>
<dbReference type="VEuPathDB" id="VectorBase:AMEC005735"/>
<dbReference type="VEuPathDB" id="VectorBase:AMEC005807"/>